<keyword evidence="2" id="KW-0863">Zinc-finger</keyword>
<protein>
    <recommendedName>
        <fullName evidence="5">ZF-HD dimerization-type domain-containing protein</fullName>
    </recommendedName>
</protein>
<feature type="non-terminal residue" evidence="6">
    <location>
        <position position="1"/>
    </location>
</feature>
<evidence type="ECO:0000256" key="1">
    <source>
        <dbReference type="ARBA" id="ARBA00022723"/>
    </source>
</evidence>
<proteinExistence type="predicted"/>
<gene>
    <name evidence="6" type="ORF">ILEXP_LOCUS34604</name>
</gene>
<organism evidence="6 7">
    <name type="scientific">Ilex paraguariensis</name>
    <name type="common">yerba mate</name>
    <dbReference type="NCBI Taxonomy" id="185542"/>
    <lineage>
        <taxon>Eukaryota</taxon>
        <taxon>Viridiplantae</taxon>
        <taxon>Streptophyta</taxon>
        <taxon>Embryophyta</taxon>
        <taxon>Tracheophyta</taxon>
        <taxon>Spermatophyta</taxon>
        <taxon>Magnoliopsida</taxon>
        <taxon>eudicotyledons</taxon>
        <taxon>Gunneridae</taxon>
        <taxon>Pentapetalae</taxon>
        <taxon>asterids</taxon>
        <taxon>campanulids</taxon>
        <taxon>Aquifoliales</taxon>
        <taxon>Aquifoliaceae</taxon>
        <taxon>Ilex</taxon>
    </lineage>
</organism>
<dbReference type="PANTHER" id="PTHR31948:SF169">
    <property type="entry name" value="MINI ZINC FINGER PROTEIN 2"/>
    <property type="match status" value="1"/>
</dbReference>
<comment type="caution">
    <text evidence="6">The sequence shown here is derived from an EMBL/GenBank/DDBJ whole genome shotgun (WGS) entry which is preliminary data.</text>
</comment>
<evidence type="ECO:0000313" key="6">
    <source>
        <dbReference type="EMBL" id="CAK9165435.1"/>
    </source>
</evidence>
<evidence type="ECO:0000256" key="4">
    <source>
        <dbReference type="SAM" id="MobiDB-lite"/>
    </source>
</evidence>
<dbReference type="EMBL" id="CAUOFW020004391">
    <property type="protein sequence ID" value="CAK9165435.1"/>
    <property type="molecule type" value="Genomic_DNA"/>
</dbReference>
<name>A0ABC8T7P1_9AQUA</name>
<feature type="domain" description="ZF-HD dimerization-type" evidence="5">
    <location>
        <begin position="1"/>
        <end position="48"/>
    </location>
</feature>
<dbReference type="PANTHER" id="PTHR31948">
    <property type="entry name" value="ZINC-FINGER HOMEODOMAIN PROTEIN 2"/>
    <property type="match status" value="1"/>
</dbReference>
<keyword evidence="3" id="KW-0862">Zinc</keyword>
<keyword evidence="7" id="KW-1185">Reference proteome</keyword>
<keyword evidence="1" id="KW-0479">Metal-binding</keyword>
<dbReference type="PROSITE" id="PS51523">
    <property type="entry name" value="ZF_HD_DIMER"/>
    <property type="match status" value="1"/>
</dbReference>
<sequence length="99" mass="10839">ECRRNHAAHLGRHIVDGCGGFLKNGNNGTPEALLCAVCGCHRNFHRKEELPLRRRQAVRLYFFHHLAVAAAAAAPPPPPHYGGPIVVRSEELGDGEIED</sequence>
<dbReference type="GO" id="GO:0008270">
    <property type="term" value="F:zinc ion binding"/>
    <property type="evidence" value="ECO:0007669"/>
    <property type="project" value="UniProtKB-KW"/>
</dbReference>
<accession>A0ABC8T7P1</accession>
<dbReference type="NCBIfam" id="TIGR01566">
    <property type="entry name" value="ZF_HD_prot_N"/>
    <property type="match status" value="1"/>
</dbReference>
<evidence type="ECO:0000256" key="3">
    <source>
        <dbReference type="ARBA" id="ARBA00022833"/>
    </source>
</evidence>
<evidence type="ECO:0000313" key="7">
    <source>
        <dbReference type="Proteomes" id="UP001642360"/>
    </source>
</evidence>
<dbReference type="Proteomes" id="UP001642360">
    <property type="component" value="Unassembled WGS sequence"/>
</dbReference>
<evidence type="ECO:0000259" key="5">
    <source>
        <dbReference type="PROSITE" id="PS51523"/>
    </source>
</evidence>
<feature type="region of interest" description="Disordered" evidence="4">
    <location>
        <begin position="74"/>
        <end position="99"/>
    </location>
</feature>
<reference evidence="6 7" key="1">
    <citation type="submission" date="2024-02" db="EMBL/GenBank/DDBJ databases">
        <authorList>
            <person name="Vignale AGUSTIN F."/>
            <person name="Sosa J E."/>
            <person name="Modenutti C."/>
        </authorList>
    </citation>
    <scope>NUCLEOTIDE SEQUENCE [LARGE SCALE GENOMIC DNA]</scope>
</reference>
<dbReference type="AlphaFoldDB" id="A0ABC8T7P1"/>
<evidence type="ECO:0000256" key="2">
    <source>
        <dbReference type="ARBA" id="ARBA00022771"/>
    </source>
</evidence>
<dbReference type="Pfam" id="PF04770">
    <property type="entry name" value="ZF-HD_dimer"/>
    <property type="match status" value="1"/>
</dbReference>
<dbReference type="InterPro" id="IPR006456">
    <property type="entry name" value="ZF_HD_homeobox_Cys/His_dimer"/>
</dbReference>